<sequence length="247" mass="26945">MIQISCIIPAYNEAPRIGAVLKTVLGHPQIAQVIVVDDGSSDDTARIAQDHQGAHPHLQVIRQPQNGGKTAAVAAGIAASSGSHLLLLDSDLLGLSPADLGALIAPVARGEADVSISLRRNAPRIWRLIGLDYISGERVLERAALASQLDQLNALPRFGLEVFMNRLWIARSTRIAVVAWPGVDSPMKHTKLGNWRQGLTADAKMMRDIFRTIPPQHALRQILAMRRLRVADPPQPEPQPQTERNPR</sequence>
<dbReference type="InterPro" id="IPR050256">
    <property type="entry name" value="Glycosyltransferase_2"/>
</dbReference>
<dbReference type="InterPro" id="IPR001173">
    <property type="entry name" value="Glyco_trans_2-like"/>
</dbReference>
<proteinExistence type="inferred from homology"/>
<evidence type="ECO:0000256" key="5">
    <source>
        <dbReference type="ARBA" id="ARBA00022842"/>
    </source>
</evidence>
<keyword evidence="3" id="KW-0328">Glycosyltransferase</keyword>
<comment type="similarity">
    <text evidence="2">Belongs to the glycosyltransferase 2 family.</text>
</comment>
<dbReference type="PANTHER" id="PTHR48090">
    <property type="entry name" value="UNDECAPRENYL-PHOSPHATE 4-DEOXY-4-FORMAMIDO-L-ARABINOSE TRANSFERASE-RELATED"/>
    <property type="match status" value="1"/>
</dbReference>
<evidence type="ECO:0000259" key="6">
    <source>
        <dbReference type="Pfam" id="PF00535"/>
    </source>
</evidence>
<dbReference type="PANTHER" id="PTHR48090:SF10">
    <property type="entry name" value="GLUCOSYL-3-PHOSPHOGLYCERATE SYNTHASE"/>
    <property type="match status" value="1"/>
</dbReference>
<name>A0ABV3TGK0_9RHOB</name>
<gene>
    <name evidence="7" type="ORF">AB4874_03500</name>
</gene>
<accession>A0ABV3TGK0</accession>
<evidence type="ECO:0000256" key="3">
    <source>
        <dbReference type="ARBA" id="ARBA00022676"/>
    </source>
</evidence>
<keyword evidence="5" id="KW-0460">Magnesium</keyword>
<dbReference type="SUPFAM" id="SSF53448">
    <property type="entry name" value="Nucleotide-diphospho-sugar transferases"/>
    <property type="match status" value="1"/>
</dbReference>
<comment type="cofactor">
    <cofactor evidence="1">
        <name>Mg(2+)</name>
        <dbReference type="ChEBI" id="CHEBI:18420"/>
    </cofactor>
</comment>
<evidence type="ECO:0000313" key="7">
    <source>
        <dbReference type="EMBL" id="MEX1660716.1"/>
    </source>
</evidence>
<organism evidence="7 8">
    <name type="scientific">Thioclava arctica</name>
    <dbReference type="NCBI Taxonomy" id="3238301"/>
    <lineage>
        <taxon>Bacteria</taxon>
        <taxon>Pseudomonadati</taxon>
        <taxon>Pseudomonadota</taxon>
        <taxon>Alphaproteobacteria</taxon>
        <taxon>Rhodobacterales</taxon>
        <taxon>Paracoccaceae</taxon>
        <taxon>Thioclava</taxon>
    </lineage>
</organism>
<dbReference type="Gene3D" id="3.90.550.10">
    <property type="entry name" value="Spore Coat Polysaccharide Biosynthesis Protein SpsA, Chain A"/>
    <property type="match status" value="1"/>
</dbReference>
<evidence type="ECO:0000256" key="4">
    <source>
        <dbReference type="ARBA" id="ARBA00022679"/>
    </source>
</evidence>
<keyword evidence="4" id="KW-0808">Transferase</keyword>
<reference evidence="7 8" key="1">
    <citation type="journal article" date="2011" name="Int. J. Syst. Evol. Microbiol.">
        <title>Zhongshania antarctica gen. nov., sp. nov. and Zhongshania guokunii sp. nov., gammaproteobacteria respectively isolated from coastal attached (fast) ice and surface seawater of the Antarctic.</title>
        <authorList>
            <person name="Li H.J."/>
            <person name="Zhang X.Y."/>
            <person name="Chen C.X."/>
            <person name="Zhang Y.J."/>
            <person name="Gao Z.M."/>
            <person name="Yu Y."/>
            <person name="Chen X.L."/>
            <person name="Chen B."/>
            <person name="Zhang Y.Z."/>
        </authorList>
    </citation>
    <scope>NUCLEOTIDE SEQUENCE [LARGE SCALE GENOMIC DNA]</scope>
    <source>
        <strain evidence="7 8">15-R06ZXC-3</strain>
    </source>
</reference>
<dbReference type="InterPro" id="IPR029044">
    <property type="entry name" value="Nucleotide-diphossugar_trans"/>
</dbReference>
<dbReference type="EMBL" id="JBFRYC010000002">
    <property type="protein sequence ID" value="MEX1660716.1"/>
    <property type="molecule type" value="Genomic_DNA"/>
</dbReference>
<dbReference type="Pfam" id="PF00535">
    <property type="entry name" value="Glycos_transf_2"/>
    <property type="match status" value="1"/>
</dbReference>
<feature type="domain" description="Glycosyltransferase 2-like" evidence="6">
    <location>
        <begin position="5"/>
        <end position="129"/>
    </location>
</feature>
<dbReference type="RefSeq" id="WP_368390953.1">
    <property type="nucleotide sequence ID" value="NZ_JBFRYC010000002.1"/>
</dbReference>
<evidence type="ECO:0000313" key="8">
    <source>
        <dbReference type="Proteomes" id="UP001557465"/>
    </source>
</evidence>
<dbReference type="Proteomes" id="UP001557465">
    <property type="component" value="Unassembled WGS sequence"/>
</dbReference>
<evidence type="ECO:0000256" key="2">
    <source>
        <dbReference type="ARBA" id="ARBA00006739"/>
    </source>
</evidence>
<comment type="caution">
    <text evidence="7">The sequence shown here is derived from an EMBL/GenBank/DDBJ whole genome shotgun (WGS) entry which is preliminary data.</text>
</comment>
<keyword evidence="8" id="KW-1185">Reference proteome</keyword>
<evidence type="ECO:0000256" key="1">
    <source>
        <dbReference type="ARBA" id="ARBA00001946"/>
    </source>
</evidence>
<protein>
    <submittedName>
        <fullName evidence="7">Glycosyltransferase family 2 protein</fullName>
    </submittedName>
</protein>